<name>A0AAJ0U870_9GAMM</name>
<evidence type="ECO:0000313" key="1">
    <source>
        <dbReference type="EMBL" id="MBK1707115.1"/>
    </source>
</evidence>
<dbReference type="InterPro" id="IPR053205">
    <property type="entry name" value="GHMP_kinase_L-arabinokinase"/>
</dbReference>
<reference evidence="1" key="1">
    <citation type="submission" date="2017-08" db="EMBL/GenBank/DDBJ databases">
        <authorList>
            <person name="Imhoff J.F."/>
            <person name="Rahn T."/>
            <person name="Kuenzel S."/>
            <person name="Neulinger S.C."/>
        </authorList>
    </citation>
    <scope>NUCLEOTIDE SEQUENCE</scope>
    <source>
        <strain evidence="1">DSM 11080</strain>
    </source>
</reference>
<comment type="caution">
    <text evidence="1">The sequence shown here is derived from an EMBL/GenBank/DDBJ whole genome shotgun (WGS) entry which is preliminary data.</text>
</comment>
<dbReference type="AlphaFoldDB" id="A0AAJ0U870"/>
<gene>
    <name evidence="1" type="ORF">CKO40_21915</name>
</gene>
<dbReference type="SUPFAM" id="SSF53756">
    <property type="entry name" value="UDP-Glycosyltransferase/glycogen phosphorylase"/>
    <property type="match status" value="1"/>
</dbReference>
<dbReference type="Gene3D" id="3.40.50.2000">
    <property type="entry name" value="Glycogen Phosphorylase B"/>
    <property type="match status" value="2"/>
</dbReference>
<dbReference type="Proteomes" id="UP001296776">
    <property type="component" value="Unassembled WGS sequence"/>
</dbReference>
<keyword evidence="2" id="KW-1185">Reference proteome</keyword>
<dbReference type="EMBL" id="NRSJ01000064">
    <property type="protein sequence ID" value="MBK1707115.1"/>
    <property type="molecule type" value="Genomic_DNA"/>
</dbReference>
<reference evidence="1" key="2">
    <citation type="journal article" date="2020" name="Microorganisms">
        <title>Osmotic Adaptation and Compatible Solute Biosynthesis of Phototrophic Bacteria as Revealed from Genome Analyses.</title>
        <authorList>
            <person name="Imhoff J.F."/>
            <person name="Rahn T."/>
            <person name="Kunzel S."/>
            <person name="Keller A."/>
            <person name="Neulinger S.C."/>
        </authorList>
    </citation>
    <scope>NUCLEOTIDE SEQUENCE</scope>
    <source>
        <strain evidence="1">DSM 11080</strain>
    </source>
</reference>
<dbReference type="RefSeq" id="WP_200348592.1">
    <property type="nucleotide sequence ID" value="NZ_NRSJ01000064.1"/>
</dbReference>
<sequence length="369" mass="39069">MPHLFIAVTAHGYGHLAQVAPVVAELRRRLPGLALTLQGPVSTAFAASRLPADFRHVQAAADVALPMDGPLATRWVEGLADYIAFDADYAMHWARQRQLFEETRPDLVLADIPWLPLDVAGAMGLPAVALSSLSWYDILCESPVGGQVPAGLAERMRDAYARAELFLRPAPSMPMDWLPNGRDIGPIAAPHQRDPAGLRTLLGRPASERLVLMQFGGTGRLRLGGGPRLLEGVHLLSPDAGAGNGRDDLTVISADGPSDGPSNGPSVLEVLASCDALITKPGYGTFAETACSGIPVLSVERRDWPESRWLVDWLGRQVPLREVSADAVAAGELSEPLAELLAAGPAPPVAPTGVAEAADLLMPMLEKSV</sequence>
<evidence type="ECO:0000313" key="2">
    <source>
        <dbReference type="Proteomes" id="UP001296776"/>
    </source>
</evidence>
<evidence type="ECO:0008006" key="3">
    <source>
        <dbReference type="Google" id="ProtNLM"/>
    </source>
</evidence>
<organism evidence="1 2">
    <name type="scientific">Halochromatium glycolicum</name>
    <dbReference type="NCBI Taxonomy" id="85075"/>
    <lineage>
        <taxon>Bacteria</taxon>
        <taxon>Pseudomonadati</taxon>
        <taxon>Pseudomonadota</taxon>
        <taxon>Gammaproteobacteria</taxon>
        <taxon>Chromatiales</taxon>
        <taxon>Chromatiaceae</taxon>
        <taxon>Halochromatium</taxon>
    </lineage>
</organism>
<protein>
    <recommendedName>
        <fullName evidence="3">UDP:flavonoid glycosyltransferase YjiC, YdhE family</fullName>
    </recommendedName>
</protein>
<proteinExistence type="predicted"/>
<dbReference type="PANTHER" id="PTHR38134">
    <property type="entry name" value="SLR1395 PROTEIN"/>
    <property type="match status" value="1"/>
</dbReference>
<accession>A0AAJ0U870</accession>
<dbReference type="PANTHER" id="PTHR38134:SF2">
    <property type="entry name" value="GALACTOKINASE"/>
    <property type="match status" value="1"/>
</dbReference>